<name>A0ABY3XDT7_9GAMM</name>
<gene>
    <name evidence="4" type="primary">flgC</name>
    <name evidence="4" type="ORF">MOV92_21270</name>
</gene>
<dbReference type="RefSeq" id="WP_057944501.1">
    <property type="nucleotide sequence ID" value="NZ_CP011131.1"/>
</dbReference>
<evidence type="ECO:0000259" key="3">
    <source>
        <dbReference type="Pfam" id="PF06429"/>
    </source>
</evidence>
<dbReference type="EMBL" id="CP093547">
    <property type="protein sequence ID" value="UNP28971.1"/>
    <property type="molecule type" value="Genomic_DNA"/>
</dbReference>
<organism evidence="4 5">
    <name type="scientific">Lysobacter gummosus</name>
    <dbReference type="NCBI Taxonomy" id="262324"/>
    <lineage>
        <taxon>Bacteria</taxon>
        <taxon>Pseudomonadati</taxon>
        <taxon>Pseudomonadota</taxon>
        <taxon>Gammaproteobacteria</taxon>
        <taxon>Lysobacterales</taxon>
        <taxon>Lysobacteraceae</taxon>
        <taxon>Lysobacter</taxon>
    </lineage>
</organism>
<evidence type="ECO:0000313" key="5">
    <source>
        <dbReference type="Proteomes" id="UP000829194"/>
    </source>
</evidence>
<evidence type="ECO:0000313" key="4">
    <source>
        <dbReference type="EMBL" id="UNP28971.1"/>
    </source>
</evidence>
<comment type="subunit">
    <text evidence="2">The basal body constitutes a major portion of the flagellar organelle and consists of four rings (L,P,S, and M) mounted on a central rod. The rod consists of about 26 subunits of FlgG in the distal portion, and FlgB, FlgC and FlgF are thought to build up the proximal portion of the rod with about 6 subunits each.</text>
</comment>
<accession>A0ABY3XDT7</accession>
<keyword evidence="4" id="KW-0969">Cilium</keyword>
<dbReference type="InterPro" id="IPR010930">
    <property type="entry name" value="Flg_bb/hook_C_dom"/>
</dbReference>
<proteinExistence type="inferred from homology"/>
<dbReference type="NCBIfam" id="TIGR01395">
    <property type="entry name" value="FlgC"/>
    <property type="match status" value="1"/>
</dbReference>
<dbReference type="InterPro" id="IPR006299">
    <property type="entry name" value="FlgC"/>
</dbReference>
<evidence type="ECO:0000256" key="2">
    <source>
        <dbReference type="RuleBase" id="RU362062"/>
    </source>
</evidence>
<dbReference type="Pfam" id="PF06429">
    <property type="entry name" value="Flg_bbr_C"/>
    <property type="match status" value="1"/>
</dbReference>
<protein>
    <recommendedName>
        <fullName evidence="2">Flagellar basal-body rod protein FlgC</fullName>
    </recommendedName>
</protein>
<keyword evidence="4" id="KW-0966">Cell projection</keyword>
<evidence type="ECO:0000256" key="1">
    <source>
        <dbReference type="ARBA" id="ARBA00009677"/>
    </source>
</evidence>
<sequence length="153" mass="16301">MSDSLFAIARSGMDVERLRMEVVAQNLANAGAVRGPNGENYQPMRLISGPGSAPSFQQVLGQSAQTYSLHAPGDLSGTRSYGVQATAAPPRIVHDPANPMADKDGNVAYPGVDHAGEMALMVQTQRVYEANVVMYNSARSMYMRAMDIGGNNP</sequence>
<keyword evidence="5" id="KW-1185">Reference proteome</keyword>
<comment type="similarity">
    <text evidence="1">Belongs to the flagella basal body rod proteins family.</text>
</comment>
<keyword evidence="2" id="KW-0975">Bacterial flagellum</keyword>
<feature type="domain" description="Flagellar basal-body/hook protein C-terminal" evidence="3">
    <location>
        <begin position="105"/>
        <end position="147"/>
    </location>
</feature>
<keyword evidence="4" id="KW-0282">Flagellum</keyword>
<comment type="subcellular location">
    <subcellularLocation>
        <location evidence="2">Bacterial flagellum basal body</location>
    </subcellularLocation>
</comment>
<dbReference type="Proteomes" id="UP000829194">
    <property type="component" value="Chromosome"/>
</dbReference>
<reference evidence="4 5" key="1">
    <citation type="submission" date="2022-03" db="EMBL/GenBank/DDBJ databases">
        <title>Complete genome sequence of Lysobacter capsici VKM B-2533 and Lysobacter gummosus 10.1.1, promising sources of lytic agents.</title>
        <authorList>
            <person name="Tarlachkov S.V."/>
            <person name="Kudryakova I.V."/>
            <person name="Afoshin A.S."/>
            <person name="Leontyevskaya E.A."/>
            <person name="Leontyevskaya N.V."/>
        </authorList>
    </citation>
    <scope>NUCLEOTIDE SEQUENCE [LARGE SCALE GENOMIC DNA]</scope>
    <source>
        <strain evidence="4 5">10.1.1</strain>
    </source>
</reference>